<reference evidence="2" key="1">
    <citation type="submission" date="2022-12" db="EMBL/GenBank/DDBJ databases">
        <authorList>
            <person name="Wang J."/>
        </authorList>
    </citation>
    <scope>NUCLEOTIDE SEQUENCE</scope>
    <source>
        <strain evidence="2">HY-42-06</strain>
    </source>
</reference>
<dbReference type="Pfam" id="PF10646">
    <property type="entry name" value="Germane"/>
    <property type="match status" value="1"/>
</dbReference>
<dbReference type="PROSITE" id="PS51257">
    <property type="entry name" value="PROKAR_LIPOPROTEIN"/>
    <property type="match status" value="1"/>
</dbReference>
<keyword evidence="3" id="KW-1185">Reference proteome</keyword>
<evidence type="ECO:0000259" key="1">
    <source>
        <dbReference type="SMART" id="SM00909"/>
    </source>
</evidence>
<comment type="caution">
    <text evidence="2">The sequence shown here is derived from an EMBL/GenBank/DDBJ whole genome shotgun (WGS) entry which is preliminary data.</text>
</comment>
<dbReference type="Proteomes" id="UP001079657">
    <property type="component" value="Unassembled WGS sequence"/>
</dbReference>
<dbReference type="EMBL" id="JAPQES010000006">
    <property type="protein sequence ID" value="MCY6372073.1"/>
    <property type="molecule type" value="Genomic_DNA"/>
</dbReference>
<organism evidence="2 3">
    <name type="scientific">Clostridium ganghwense</name>
    <dbReference type="NCBI Taxonomy" id="312089"/>
    <lineage>
        <taxon>Bacteria</taxon>
        <taxon>Bacillati</taxon>
        <taxon>Bacillota</taxon>
        <taxon>Clostridia</taxon>
        <taxon>Eubacteriales</taxon>
        <taxon>Clostridiaceae</taxon>
        <taxon>Clostridium</taxon>
    </lineage>
</organism>
<sequence length="190" mass="21457">MRKIYRVFLVILIMLSLATLIGCGNENMANEDTNKKIKTLKLTNSDETCFNLNVYFDVSRDENNAEVAKEERIIQKDELIGEVIMQELIKGPSVKSEAKPIFPKHTRILSFSIKDNIAYVNLSSNVKYPMTPAREKACLQSIVLSLSELQSVDKVKILIDNKNVESLGGNFDISKPFGEDDIDSIKIEKK</sequence>
<name>A0ABT4CUF4_9CLOT</name>
<gene>
    <name evidence="2" type="ORF">OXH55_15665</name>
</gene>
<feature type="domain" description="GerMN" evidence="1">
    <location>
        <begin position="81"/>
        <end position="168"/>
    </location>
</feature>
<dbReference type="SMART" id="SM00909">
    <property type="entry name" value="Germane"/>
    <property type="match status" value="1"/>
</dbReference>
<dbReference type="RefSeq" id="WP_268050993.1">
    <property type="nucleotide sequence ID" value="NZ_JAPQES010000006.1"/>
</dbReference>
<accession>A0ABT4CUF4</accession>
<evidence type="ECO:0000313" key="3">
    <source>
        <dbReference type="Proteomes" id="UP001079657"/>
    </source>
</evidence>
<protein>
    <submittedName>
        <fullName evidence="2">GerMN domain-containing protein</fullName>
    </submittedName>
</protein>
<evidence type="ECO:0000313" key="2">
    <source>
        <dbReference type="EMBL" id="MCY6372073.1"/>
    </source>
</evidence>
<proteinExistence type="predicted"/>
<dbReference type="InterPro" id="IPR019606">
    <property type="entry name" value="GerMN"/>
</dbReference>